<proteinExistence type="predicted"/>
<accession>A0A7W5UHW6</accession>
<sequence>MSRLKYSETEKVLLLRSYLQSGMDAKNFSRSRGVPYTTFRYICKQYGTPDLSTIERLMKETKIPNTVDELQSQLSKERKAYEAEIKRLKKALSESELRCLANSTMIDLAEKMFNIPIRKKRDAK</sequence>
<evidence type="ECO:0000313" key="2">
    <source>
        <dbReference type="EMBL" id="MBB3701722.1"/>
    </source>
</evidence>
<dbReference type="Proteomes" id="UP000541425">
    <property type="component" value="Unassembled WGS sequence"/>
</dbReference>
<dbReference type="InterPro" id="IPR009057">
    <property type="entry name" value="Homeodomain-like_sf"/>
</dbReference>
<dbReference type="SUPFAM" id="SSF46689">
    <property type="entry name" value="Homeodomain-like"/>
    <property type="match status" value="1"/>
</dbReference>
<dbReference type="RefSeq" id="WP_183693682.1">
    <property type="nucleotide sequence ID" value="NZ_JACICA010000001.1"/>
</dbReference>
<evidence type="ECO:0000313" key="3">
    <source>
        <dbReference type="Proteomes" id="UP000541425"/>
    </source>
</evidence>
<organism evidence="2 3">
    <name type="scientific">Alloprevotella rava</name>
    <dbReference type="NCBI Taxonomy" id="671218"/>
    <lineage>
        <taxon>Bacteria</taxon>
        <taxon>Pseudomonadati</taxon>
        <taxon>Bacteroidota</taxon>
        <taxon>Bacteroidia</taxon>
        <taxon>Bacteroidales</taxon>
        <taxon>Prevotellaceae</taxon>
        <taxon>Alloprevotella</taxon>
    </lineage>
</organism>
<evidence type="ECO:0000256" key="1">
    <source>
        <dbReference type="SAM" id="Coils"/>
    </source>
</evidence>
<dbReference type="EMBL" id="JACICA010000001">
    <property type="protein sequence ID" value="MBB3701722.1"/>
    <property type="molecule type" value="Genomic_DNA"/>
</dbReference>
<name>A0A7W5UHW6_9BACT</name>
<evidence type="ECO:0008006" key="4">
    <source>
        <dbReference type="Google" id="ProtNLM"/>
    </source>
</evidence>
<protein>
    <recommendedName>
        <fullName evidence="4">Transposase</fullName>
    </recommendedName>
</protein>
<gene>
    <name evidence="2" type="ORF">FHS60_000164</name>
</gene>
<dbReference type="AlphaFoldDB" id="A0A7W5UHW6"/>
<comment type="caution">
    <text evidence="2">The sequence shown here is derived from an EMBL/GenBank/DDBJ whole genome shotgun (WGS) entry which is preliminary data.</text>
</comment>
<reference evidence="2 3" key="1">
    <citation type="submission" date="2020-08" db="EMBL/GenBank/DDBJ databases">
        <title>Genomic Encyclopedia of Type Strains, Phase IV (KMG-IV): sequencing the most valuable type-strain genomes for metagenomic binning, comparative biology and taxonomic classification.</title>
        <authorList>
            <person name="Goeker M."/>
        </authorList>
    </citation>
    <scope>NUCLEOTIDE SEQUENCE [LARGE SCALE GENOMIC DNA]</scope>
    <source>
        <strain evidence="2 3">DSM 22548</strain>
    </source>
</reference>
<feature type="coiled-coil region" evidence="1">
    <location>
        <begin position="67"/>
        <end position="98"/>
    </location>
</feature>
<keyword evidence="1" id="KW-0175">Coiled coil</keyword>